<dbReference type="Gene3D" id="1.10.1740.120">
    <property type="match status" value="1"/>
</dbReference>
<dbReference type="OrthoDB" id="3036244at2759"/>
<dbReference type="Proteomes" id="UP000800082">
    <property type="component" value="Unassembled WGS sequence"/>
</dbReference>
<protein>
    <recommendedName>
        <fullName evidence="2">Fungal calcium binding protein domain-containing protein</fullName>
    </recommendedName>
</protein>
<dbReference type="InterPro" id="IPR022013">
    <property type="entry name" value="CBP"/>
</dbReference>
<feature type="signal peptide" evidence="1">
    <location>
        <begin position="1"/>
        <end position="17"/>
    </location>
</feature>
<sequence>MKLTALATLVMSTLAVATTTTTPDPVQHFLTTANYTVVELFRLGCKYKPCLEVLAPTIASCSLALAQEEFDFVNDALCFASAAKEIHSKPAECKGCF</sequence>
<dbReference type="AlphaFoldDB" id="A0A6A5R8Y6"/>
<reference evidence="3" key="1">
    <citation type="journal article" date="2020" name="Stud. Mycol.">
        <title>101 Dothideomycetes genomes: a test case for predicting lifestyles and emergence of pathogens.</title>
        <authorList>
            <person name="Haridas S."/>
            <person name="Albert R."/>
            <person name="Binder M."/>
            <person name="Bloem J."/>
            <person name="Labutti K."/>
            <person name="Salamov A."/>
            <person name="Andreopoulos B."/>
            <person name="Baker S."/>
            <person name="Barry K."/>
            <person name="Bills G."/>
            <person name="Bluhm B."/>
            <person name="Cannon C."/>
            <person name="Castanera R."/>
            <person name="Culley D."/>
            <person name="Daum C."/>
            <person name="Ezra D."/>
            <person name="Gonzalez J."/>
            <person name="Henrissat B."/>
            <person name="Kuo A."/>
            <person name="Liang C."/>
            <person name="Lipzen A."/>
            <person name="Lutzoni F."/>
            <person name="Magnuson J."/>
            <person name="Mondo S."/>
            <person name="Nolan M."/>
            <person name="Ohm R."/>
            <person name="Pangilinan J."/>
            <person name="Park H.-J."/>
            <person name="Ramirez L."/>
            <person name="Alfaro M."/>
            <person name="Sun H."/>
            <person name="Tritt A."/>
            <person name="Yoshinaga Y."/>
            <person name="Zwiers L.-H."/>
            <person name="Turgeon B."/>
            <person name="Goodwin S."/>
            <person name="Spatafora J."/>
            <person name="Crous P."/>
            <person name="Grigoriev I."/>
        </authorList>
    </citation>
    <scope>NUCLEOTIDE SEQUENCE</scope>
    <source>
        <strain evidence="3">CBS 183.55</strain>
    </source>
</reference>
<feature type="chain" id="PRO_5025525581" description="Fungal calcium binding protein domain-containing protein" evidence="1">
    <location>
        <begin position="18"/>
        <end position="97"/>
    </location>
</feature>
<organism evidence="3 4">
    <name type="scientific">Didymella exigua CBS 183.55</name>
    <dbReference type="NCBI Taxonomy" id="1150837"/>
    <lineage>
        <taxon>Eukaryota</taxon>
        <taxon>Fungi</taxon>
        <taxon>Dikarya</taxon>
        <taxon>Ascomycota</taxon>
        <taxon>Pezizomycotina</taxon>
        <taxon>Dothideomycetes</taxon>
        <taxon>Pleosporomycetidae</taxon>
        <taxon>Pleosporales</taxon>
        <taxon>Pleosporineae</taxon>
        <taxon>Didymellaceae</taxon>
        <taxon>Didymella</taxon>
    </lineage>
</organism>
<accession>A0A6A5R8Y6</accession>
<evidence type="ECO:0000256" key="1">
    <source>
        <dbReference type="SAM" id="SignalP"/>
    </source>
</evidence>
<evidence type="ECO:0000313" key="4">
    <source>
        <dbReference type="Proteomes" id="UP000800082"/>
    </source>
</evidence>
<gene>
    <name evidence="3" type="ORF">M421DRAFT_274621</name>
</gene>
<dbReference type="EMBL" id="ML978991">
    <property type="protein sequence ID" value="KAF1924701.1"/>
    <property type="molecule type" value="Genomic_DNA"/>
</dbReference>
<dbReference type="GeneID" id="54346487"/>
<keyword evidence="4" id="KW-1185">Reference proteome</keyword>
<evidence type="ECO:0000259" key="2">
    <source>
        <dbReference type="Pfam" id="PF12192"/>
    </source>
</evidence>
<dbReference type="Pfam" id="PF12192">
    <property type="entry name" value="CBP"/>
    <property type="match status" value="1"/>
</dbReference>
<name>A0A6A5R8Y6_9PLEO</name>
<feature type="domain" description="Fungal calcium binding protein" evidence="2">
    <location>
        <begin position="44"/>
        <end position="96"/>
    </location>
</feature>
<keyword evidence="1" id="KW-0732">Signal</keyword>
<proteinExistence type="predicted"/>
<evidence type="ECO:0000313" key="3">
    <source>
        <dbReference type="EMBL" id="KAF1924701.1"/>
    </source>
</evidence>
<dbReference type="RefSeq" id="XP_033444953.1">
    <property type="nucleotide sequence ID" value="XM_033588840.1"/>
</dbReference>